<comment type="caution">
    <text evidence="1">The sequence shown here is derived from an EMBL/GenBank/DDBJ whole genome shotgun (WGS) entry which is preliminary data.</text>
</comment>
<keyword evidence="2" id="KW-1185">Reference proteome</keyword>
<organism evidence="1 2">
    <name type="scientific">Sneathiella chungangensis</name>
    <dbReference type="NCBI Taxonomy" id="1418234"/>
    <lineage>
        <taxon>Bacteria</taxon>
        <taxon>Pseudomonadati</taxon>
        <taxon>Pseudomonadota</taxon>
        <taxon>Alphaproteobacteria</taxon>
        <taxon>Sneathiellales</taxon>
        <taxon>Sneathiellaceae</taxon>
        <taxon>Sneathiella</taxon>
    </lineage>
</organism>
<name>A0A845MFG0_9PROT</name>
<dbReference type="Proteomes" id="UP000445696">
    <property type="component" value="Unassembled WGS sequence"/>
</dbReference>
<sequence length="252" mass="27079">MTKHVLQKLRSDIRRLDHTALSGRAEADVIPFGAPAVDRSLPWGGLPRGALHEIGTPPKAAPSFFASAAGFAAALLARSVAPSGMAIWCQNRRRARRYGQIYGPGLAPYGLDPNRLLMVNAESDADVLWVMEEGLRSSAIQAVLGEVAGLDLTASRRLQLAAEKSGSTAFLLRGPEGAAGNNAALTRWHVRPFILPQEVDKTGAEQVTGWQVALWRCRGGGPAEWKVMWKDEAFYCHMAGAMADRLPAAAVC</sequence>
<protein>
    <recommendedName>
        <fullName evidence="3">Protein ImuA</fullName>
    </recommendedName>
</protein>
<evidence type="ECO:0008006" key="3">
    <source>
        <dbReference type="Google" id="ProtNLM"/>
    </source>
</evidence>
<accession>A0A845MFG0</accession>
<dbReference type="Gene3D" id="3.40.50.300">
    <property type="entry name" value="P-loop containing nucleotide triphosphate hydrolases"/>
    <property type="match status" value="1"/>
</dbReference>
<dbReference type="PIRSF" id="PIRSF034285">
    <property type="entry name" value="UCP034285"/>
    <property type="match status" value="1"/>
</dbReference>
<dbReference type="OrthoDB" id="7202530at2"/>
<evidence type="ECO:0000313" key="2">
    <source>
        <dbReference type="Proteomes" id="UP000445696"/>
    </source>
</evidence>
<dbReference type="SUPFAM" id="SSF52540">
    <property type="entry name" value="P-loop containing nucleoside triphosphate hydrolases"/>
    <property type="match status" value="1"/>
</dbReference>
<reference evidence="1 2" key="1">
    <citation type="journal article" date="2014" name="Int. J. Syst. Evol. Microbiol.">
        <title>Sneathiella chungangensis sp. nov., isolated from a marine sand, and emended description of the genus Sneathiella.</title>
        <authorList>
            <person name="Siamphan C."/>
            <person name="Kim H."/>
            <person name="Lee J.S."/>
            <person name="Kim W."/>
        </authorList>
    </citation>
    <scope>NUCLEOTIDE SEQUENCE [LARGE SCALE GENOMIC DNA]</scope>
    <source>
        <strain evidence="1 2">KCTC 32476</strain>
    </source>
</reference>
<dbReference type="AlphaFoldDB" id="A0A845MFG0"/>
<proteinExistence type="predicted"/>
<evidence type="ECO:0000313" key="1">
    <source>
        <dbReference type="EMBL" id="MZR22036.1"/>
    </source>
</evidence>
<gene>
    <name evidence="1" type="ORF">GQF03_06800</name>
</gene>
<dbReference type="InterPro" id="IPR017026">
    <property type="entry name" value="ImuA"/>
</dbReference>
<dbReference type="RefSeq" id="WP_161338455.1">
    <property type="nucleotide sequence ID" value="NZ_JBHSDG010000006.1"/>
</dbReference>
<dbReference type="InterPro" id="IPR027417">
    <property type="entry name" value="P-loop_NTPase"/>
</dbReference>
<dbReference type="EMBL" id="WTVA01000002">
    <property type="protein sequence ID" value="MZR22036.1"/>
    <property type="molecule type" value="Genomic_DNA"/>
</dbReference>